<keyword evidence="1" id="KW-1185">Reference proteome</keyword>
<evidence type="ECO:0000313" key="1">
    <source>
        <dbReference type="Proteomes" id="UP000887578"/>
    </source>
</evidence>
<dbReference type="Proteomes" id="UP000887578">
    <property type="component" value="Unplaced"/>
</dbReference>
<dbReference type="AlphaFoldDB" id="A0A914PNK1"/>
<protein>
    <submittedName>
        <fullName evidence="2">Uncharacterized protein</fullName>
    </submittedName>
</protein>
<dbReference type="WBParaSite" id="PDA_v2.g16375.t1">
    <property type="protein sequence ID" value="PDA_v2.g16375.t1"/>
    <property type="gene ID" value="PDA_v2.g16375"/>
</dbReference>
<reference evidence="2" key="1">
    <citation type="submission" date="2022-11" db="UniProtKB">
        <authorList>
            <consortium name="WormBaseParasite"/>
        </authorList>
    </citation>
    <scope>IDENTIFICATION</scope>
</reference>
<proteinExistence type="predicted"/>
<name>A0A914PNK1_9BILA</name>
<organism evidence="1 2">
    <name type="scientific">Panagrolaimus davidi</name>
    <dbReference type="NCBI Taxonomy" id="227884"/>
    <lineage>
        <taxon>Eukaryota</taxon>
        <taxon>Metazoa</taxon>
        <taxon>Ecdysozoa</taxon>
        <taxon>Nematoda</taxon>
        <taxon>Chromadorea</taxon>
        <taxon>Rhabditida</taxon>
        <taxon>Tylenchina</taxon>
        <taxon>Panagrolaimomorpha</taxon>
        <taxon>Panagrolaimoidea</taxon>
        <taxon>Panagrolaimidae</taxon>
        <taxon>Panagrolaimus</taxon>
    </lineage>
</organism>
<sequence length="109" mass="12540">MQFNVSQRLLNPNQSMADVDNNESLQYGEISLEDLLILERMEEEKMEDLQTLENMLLMLKIQASEAGLLALKALEDVDSTEVIAEPRLCRTFSHPEHFSKNYPLLSSKR</sequence>
<accession>A0A914PNK1</accession>
<evidence type="ECO:0000313" key="2">
    <source>
        <dbReference type="WBParaSite" id="PDA_v2.g16375.t1"/>
    </source>
</evidence>